<keyword evidence="1" id="KW-0472">Membrane</keyword>
<dbReference type="PROSITE" id="PS51257">
    <property type="entry name" value="PROKAR_LIPOPROTEIN"/>
    <property type="match status" value="1"/>
</dbReference>
<keyword evidence="1" id="KW-0812">Transmembrane</keyword>
<dbReference type="KEGG" id="chya:V22_30730"/>
<evidence type="ECO:0000256" key="1">
    <source>
        <dbReference type="SAM" id="Phobius"/>
    </source>
</evidence>
<dbReference type="EMBL" id="CP036316">
    <property type="protein sequence ID" value="QDT65811.1"/>
    <property type="molecule type" value="Genomic_DNA"/>
</dbReference>
<keyword evidence="1" id="KW-1133">Transmembrane helix</keyword>
<accession>A0A517TBR4</accession>
<proteinExistence type="predicted"/>
<protein>
    <submittedName>
        <fullName evidence="2">Uncharacterized protein</fullName>
    </submittedName>
</protein>
<evidence type="ECO:0000313" key="2">
    <source>
        <dbReference type="EMBL" id="QDT65811.1"/>
    </source>
</evidence>
<evidence type="ECO:0000313" key="3">
    <source>
        <dbReference type="Proteomes" id="UP000319976"/>
    </source>
</evidence>
<feature type="transmembrane region" description="Helical" evidence="1">
    <location>
        <begin position="50"/>
        <end position="75"/>
    </location>
</feature>
<name>A0A517TBR4_9PLAN</name>
<gene>
    <name evidence="2" type="ORF">V22_30730</name>
</gene>
<sequence>MKHFRNYAPFALAVILTVACANVGLCLEGDAVSLPAFVGDANVTGNGDAAAGYLGTISGKGVAIMFALFVIGLGARWLKTYSKRGA</sequence>
<keyword evidence="3" id="KW-1185">Reference proteome</keyword>
<dbReference type="Proteomes" id="UP000319976">
    <property type="component" value="Chromosome"/>
</dbReference>
<reference evidence="2 3" key="1">
    <citation type="submission" date="2019-02" db="EMBL/GenBank/DDBJ databases">
        <title>Deep-cultivation of Planctomycetes and their phenomic and genomic characterization uncovers novel biology.</title>
        <authorList>
            <person name="Wiegand S."/>
            <person name="Jogler M."/>
            <person name="Boedeker C."/>
            <person name="Pinto D."/>
            <person name="Vollmers J."/>
            <person name="Rivas-Marin E."/>
            <person name="Kohn T."/>
            <person name="Peeters S.H."/>
            <person name="Heuer A."/>
            <person name="Rast P."/>
            <person name="Oberbeckmann S."/>
            <person name="Bunk B."/>
            <person name="Jeske O."/>
            <person name="Meyerdierks A."/>
            <person name="Storesund J.E."/>
            <person name="Kallscheuer N."/>
            <person name="Luecker S."/>
            <person name="Lage O.M."/>
            <person name="Pohl T."/>
            <person name="Merkel B.J."/>
            <person name="Hornburger P."/>
            <person name="Mueller R.-W."/>
            <person name="Bruemmer F."/>
            <person name="Labrenz M."/>
            <person name="Spormann A.M."/>
            <person name="Op den Camp H."/>
            <person name="Overmann J."/>
            <person name="Amann R."/>
            <person name="Jetten M.S.M."/>
            <person name="Mascher T."/>
            <person name="Medema M.H."/>
            <person name="Devos D.P."/>
            <person name="Kaster A.-K."/>
            <person name="Ovreas L."/>
            <person name="Rohde M."/>
            <person name="Galperin M.Y."/>
            <person name="Jogler C."/>
        </authorList>
    </citation>
    <scope>NUCLEOTIDE SEQUENCE [LARGE SCALE GENOMIC DNA]</scope>
    <source>
        <strain evidence="2 3">V22</strain>
    </source>
</reference>
<organism evidence="2 3">
    <name type="scientific">Calycomorphotria hydatis</name>
    <dbReference type="NCBI Taxonomy" id="2528027"/>
    <lineage>
        <taxon>Bacteria</taxon>
        <taxon>Pseudomonadati</taxon>
        <taxon>Planctomycetota</taxon>
        <taxon>Planctomycetia</taxon>
        <taxon>Planctomycetales</taxon>
        <taxon>Planctomycetaceae</taxon>
        <taxon>Calycomorphotria</taxon>
    </lineage>
</organism>
<dbReference type="RefSeq" id="WP_145264366.1">
    <property type="nucleotide sequence ID" value="NZ_CP036316.1"/>
</dbReference>
<dbReference type="AlphaFoldDB" id="A0A517TBR4"/>